<sequence length="291" mass="30608">MSTNPSTFAPSRSRFVDEKGMLTWTALQKLLEYDKKLQNTLTLLGQIASATIIQGRTEGIGTTVVKLTVAGLLEDTDAIAADGVGSPLTGGKRGFLGLDGAGDLSRVVVTDKVIEGSILDGAVALGKQKTDSLARMFTSDALRTSIEAKEPAEVDADETASHLDMSVVVGSTADPTISDVLSTYKDIPEMTKTVNIQGGAALIIFRGSFVADLASLIESRVMVDAVAEVGSDKAGQESLVGAAIQLHTNVWVATGLSAGNRIFKMQGRTDGSTVNDQWESDRRTFIVVGLT</sequence>
<organism evidence="1">
    <name type="scientific">marine sediment metagenome</name>
    <dbReference type="NCBI Taxonomy" id="412755"/>
    <lineage>
        <taxon>unclassified sequences</taxon>
        <taxon>metagenomes</taxon>
        <taxon>ecological metagenomes</taxon>
    </lineage>
</organism>
<gene>
    <name evidence="1" type="ORF">LCGC14_0466630</name>
</gene>
<name>A0A0F9VMA1_9ZZZZ</name>
<dbReference type="AlphaFoldDB" id="A0A0F9VMA1"/>
<dbReference type="EMBL" id="LAZR01000487">
    <property type="protein sequence ID" value="KKN66888.1"/>
    <property type="molecule type" value="Genomic_DNA"/>
</dbReference>
<evidence type="ECO:0000313" key="1">
    <source>
        <dbReference type="EMBL" id="KKN66888.1"/>
    </source>
</evidence>
<comment type="caution">
    <text evidence="1">The sequence shown here is derived from an EMBL/GenBank/DDBJ whole genome shotgun (WGS) entry which is preliminary data.</text>
</comment>
<reference evidence="1" key="1">
    <citation type="journal article" date="2015" name="Nature">
        <title>Complex archaea that bridge the gap between prokaryotes and eukaryotes.</title>
        <authorList>
            <person name="Spang A."/>
            <person name="Saw J.H."/>
            <person name="Jorgensen S.L."/>
            <person name="Zaremba-Niedzwiedzka K."/>
            <person name="Martijn J."/>
            <person name="Lind A.E."/>
            <person name="van Eijk R."/>
            <person name="Schleper C."/>
            <person name="Guy L."/>
            <person name="Ettema T.J."/>
        </authorList>
    </citation>
    <scope>NUCLEOTIDE SEQUENCE</scope>
</reference>
<evidence type="ECO:0008006" key="2">
    <source>
        <dbReference type="Google" id="ProtNLM"/>
    </source>
</evidence>
<proteinExistence type="predicted"/>
<accession>A0A0F9VMA1</accession>
<protein>
    <recommendedName>
        <fullName evidence="2">Major capsid protein</fullName>
    </recommendedName>
</protein>